<evidence type="ECO:0000313" key="3">
    <source>
        <dbReference type="Proteomes" id="UP000483362"/>
    </source>
</evidence>
<gene>
    <name evidence="2" type="ORF">FYJ29_08745</name>
</gene>
<evidence type="ECO:0008006" key="4">
    <source>
        <dbReference type="Google" id="ProtNLM"/>
    </source>
</evidence>
<feature type="chain" id="PRO_5027080145" description="Phosphodiester glycosidase domain-containing protein" evidence="1">
    <location>
        <begin position="18"/>
        <end position="251"/>
    </location>
</feature>
<feature type="signal peptide" evidence="1">
    <location>
        <begin position="1"/>
        <end position="17"/>
    </location>
</feature>
<evidence type="ECO:0000256" key="1">
    <source>
        <dbReference type="SAM" id="SignalP"/>
    </source>
</evidence>
<proteinExistence type="predicted"/>
<name>A0A6L5XBL2_9BACT</name>
<organism evidence="2 3">
    <name type="scientific">Sodaliphilus pleomorphus</name>
    <dbReference type="NCBI Taxonomy" id="2606626"/>
    <lineage>
        <taxon>Bacteria</taxon>
        <taxon>Pseudomonadati</taxon>
        <taxon>Bacteroidota</taxon>
        <taxon>Bacteroidia</taxon>
        <taxon>Bacteroidales</taxon>
        <taxon>Muribaculaceae</taxon>
        <taxon>Sodaliphilus</taxon>
    </lineage>
</organism>
<reference evidence="2 3" key="1">
    <citation type="submission" date="2019-08" db="EMBL/GenBank/DDBJ databases">
        <title>In-depth cultivation of the pig gut microbiome towards novel bacterial diversity and tailored functional studies.</title>
        <authorList>
            <person name="Wylensek D."/>
            <person name="Hitch T.C.A."/>
            <person name="Clavel T."/>
        </authorList>
    </citation>
    <scope>NUCLEOTIDE SEQUENCE [LARGE SCALE GENOMIC DNA]</scope>
    <source>
        <strain evidence="2 3">Oil-RF-744-WCA-WT-10</strain>
    </source>
</reference>
<keyword evidence="1" id="KW-0732">Signal</keyword>
<accession>A0A6L5XBL2</accession>
<evidence type="ECO:0000313" key="2">
    <source>
        <dbReference type="EMBL" id="MSS17839.1"/>
    </source>
</evidence>
<dbReference type="EMBL" id="VULT01000013">
    <property type="protein sequence ID" value="MSS17839.1"/>
    <property type="molecule type" value="Genomic_DNA"/>
</dbReference>
<keyword evidence="3" id="KW-1185">Reference proteome</keyword>
<dbReference type="AlphaFoldDB" id="A0A6L5XBL2"/>
<comment type="caution">
    <text evidence="2">The sequence shown here is derived from an EMBL/GenBank/DDBJ whole genome shotgun (WGS) entry which is preliminary data.</text>
</comment>
<dbReference type="RefSeq" id="WP_154326412.1">
    <property type="nucleotide sequence ID" value="NZ_CP045696.1"/>
</dbReference>
<dbReference type="Proteomes" id="UP000483362">
    <property type="component" value="Unassembled WGS sequence"/>
</dbReference>
<protein>
    <recommendedName>
        <fullName evidence="4">Phosphodiester glycosidase domain-containing protein</fullName>
    </recommendedName>
</protein>
<sequence length="251" mass="27383">MRIIFLIMLLAAMCTTACNTLKNMDSTLNNQQLLAVDTVAALGHRYIVMKPKAGTEVLTQSGTAPDVNDGSLLLSVAAAFTGDDLTTVCGDHVVAGTLHKGYADVTTTGHMLIVDGKVKILPSDIIDQSIKSATAHRGYLFQQCYIVENGVAHVDRIPQAIIDRRPHIIFRAAVLMADGSFAIVQGADEQYPEEFVAGIVQLGARDALYLDMGTWAYGWYRTMAGGTTTELAKRYDNTRFQSNWLIIRAKK</sequence>